<dbReference type="InterPro" id="IPR050833">
    <property type="entry name" value="Poly_Biosynth_Transport"/>
</dbReference>
<feature type="transmembrane region" description="Helical" evidence="6">
    <location>
        <begin position="423"/>
        <end position="443"/>
    </location>
</feature>
<dbReference type="Pfam" id="PF01943">
    <property type="entry name" value="Polysacc_synt"/>
    <property type="match status" value="1"/>
</dbReference>
<reference evidence="7 8" key="1">
    <citation type="submission" date="2020-08" db="EMBL/GenBank/DDBJ databases">
        <title>Genome public.</title>
        <authorList>
            <person name="Liu C."/>
            <person name="Sun Q."/>
        </authorList>
    </citation>
    <scope>NUCLEOTIDE SEQUENCE [LARGE SCALE GENOMIC DNA]</scope>
    <source>
        <strain evidence="7 8">NSJ-37</strain>
    </source>
</reference>
<feature type="transmembrane region" description="Helical" evidence="6">
    <location>
        <begin position="331"/>
        <end position="351"/>
    </location>
</feature>
<evidence type="ECO:0000256" key="2">
    <source>
        <dbReference type="ARBA" id="ARBA00022475"/>
    </source>
</evidence>
<protein>
    <submittedName>
        <fullName evidence="7">Polysaccharide biosynthesis protein</fullName>
    </submittedName>
</protein>
<comment type="caution">
    <text evidence="7">The sequence shown here is derived from an EMBL/GenBank/DDBJ whole genome shotgun (WGS) entry which is preliminary data.</text>
</comment>
<dbReference type="InterPro" id="IPR024923">
    <property type="entry name" value="PG_synth_SpoVB"/>
</dbReference>
<evidence type="ECO:0000256" key="5">
    <source>
        <dbReference type="ARBA" id="ARBA00023136"/>
    </source>
</evidence>
<evidence type="ECO:0000313" key="8">
    <source>
        <dbReference type="Proteomes" id="UP000606193"/>
    </source>
</evidence>
<comment type="subcellular location">
    <subcellularLocation>
        <location evidence="1">Cell membrane</location>
        <topology evidence="1">Multi-pass membrane protein</topology>
    </subcellularLocation>
</comment>
<name>A0ABR7MZK1_9FIRM</name>
<feature type="transmembrane region" description="Helical" evidence="6">
    <location>
        <begin position="87"/>
        <end position="106"/>
    </location>
</feature>
<feature type="transmembrane region" description="Helical" evidence="6">
    <location>
        <begin position="190"/>
        <end position="208"/>
    </location>
</feature>
<dbReference type="EMBL" id="JACRSX010000003">
    <property type="protein sequence ID" value="MBC8561807.1"/>
    <property type="molecule type" value="Genomic_DNA"/>
</dbReference>
<organism evidence="7 8">
    <name type="scientific">Jutongia huaianensis</name>
    <dbReference type="NCBI Taxonomy" id="2763668"/>
    <lineage>
        <taxon>Bacteria</taxon>
        <taxon>Bacillati</taxon>
        <taxon>Bacillota</taxon>
        <taxon>Clostridia</taxon>
        <taxon>Lachnospirales</taxon>
        <taxon>Lachnospiraceae</taxon>
        <taxon>Jutongia</taxon>
    </lineage>
</organism>
<feature type="transmembrane region" description="Helical" evidence="6">
    <location>
        <begin position="12"/>
        <end position="32"/>
    </location>
</feature>
<feature type="transmembrane region" description="Helical" evidence="6">
    <location>
        <begin position="161"/>
        <end position="178"/>
    </location>
</feature>
<feature type="transmembrane region" description="Helical" evidence="6">
    <location>
        <begin position="126"/>
        <end position="149"/>
    </location>
</feature>
<feature type="transmembrane region" description="Helical" evidence="6">
    <location>
        <begin position="363"/>
        <end position="384"/>
    </location>
</feature>
<evidence type="ECO:0000256" key="4">
    <source>
        <dbReference type="ARBA" id="ARBA00022989"/>
    </source>
</evidence>
<keyword evidence="2" id="KW-1003">Cell membrane</keyword>
<accession>A0ABR7MZK1</accession>
<evidence type="ECO:0000256" key="3">
    <source>
        <dbReference type="ARBA" id="ARBA00022692"/>
    </source>
</evidence>
<feature type="transmembrane region" description="Helical" evidence="6">
    <location>
        <begin position="281"/>
        <end position="310"/>
    </location>
</feature>
<sequence length="541" mass="60633">MGTMARKLLKGTLLLTITGFVTRILGFFYRIYLADMLGAHYLGIYQLIFPVYAICFTIYGAGIQTALSQVIASEKNQNDNVCSVMKIFRTGTAIALLLAFGLQFFMWWKAEWIALHFVMEPALTPYLRIMAVFFPFCCLSACINGYYYGIQDAKIPAITQVIEQIFRIFFVFGMTFFMMPDATVEENCRIAVWGLAAGEISSCFFNVWKLWKHCRDRSDSGKRKLYRQHRQNGCSAGIRSLLWLASTLTLTRLFITFLNSVETVLLPAMLKRYGCSSEEALSIYGVLTGMTFSFLLFPSTITNSLAVLLVPSVAEADAAGDTRMIRRSISLSIRYCLLLGILCTGIFMVFGKELGLVIFHNELAGDFLVTLSWLCPFLYLGTALTSIINGMKKTHISFLITAVSLGVRILFLLWAVPVYGMRLYLIGLLVSQLLQVLLELLYLKPYLWAGNDAETVRTEEDFDAFRGIFVPGILLIPSAVTAKSSYRWLGSCFSDRYAILYLAAAGMIFCMIYLAGLLLTGGITLSFLQKRNPSAVSSHQR</sequence>
<evidence type="ECO:0000256" key="1">
    <source>
        <dbReference type="ARBA" id="ARBA00004651"/>
    </source>
</evidence>
<dbReference type="InterPro" id="IPR002797">
    <property type="entry name" value="Polysacc_synth"/>
</dbReference>
<feature type="transmembrane region" description="Helical" evidence="6">
    <location>
        <begin position="464"/>
        <end position="486"/>
    </location>
</feature>
<keyword evidence="5 6" id="KW-0472">Membrane</keyword>
<keyword evidence="3 6" id="KW-0812">Transmembrane</keyword>
<dbReference type="PIRSF" id="PIRSF038958">
    <property type="entry name" value="PG_synth_SpoVB"/>
    <property type="match status" value="1"/>
</dbReference>
<feature type="transmembrane region" description="Helical" evidence="6">
    <location>
        <begin position="396"/>
        <end position="417"/>
    </location>
</feature>
<evidence type="ECO:0000256" key="6">
    <source>
        <dbReference type="SAM" id="Phobius"/>
    </source>
</evidence>
<proteinExistence type="predicted"/>
<feature type="transmembrane region" description="Helical" evidence="6">
    <location>
        <begin position="498"/>
        <end position="528"/>
    </location>
</feature>
<dbReference type="PANTHER" id="PTHR30250">
    <property type="entry name" value="PST FAMILY PREDICTED COLANIC ACID TRANSPORTER"/>
    <property type="match status" value="1"/>
</dbReference>
<feature type="transmembrane region" description="Helical" evidence="6">
    <location>
        <begin position="240"/>
        <end position="261"/>
    </location>
</feature>
<feature type="transmembrane region" description="Helical" evidence="6">
    <location>
        <begin position="44"/>
        <end position="67"/>
    </location>
</feature>
<dbReference type="CDD" id="cd13124">
    <property type="entry name" value="MATE_SpoVB_like"/>
    <property type="match status" value="1"/>
</dbReference>
<dbReference type="Proteomes" id="UP000606193">
    <property type="component" value="Unassembled WGS sequence"/>
</dbReference>
<keyword evidence="4 6" id="KW-1133">Transmembrane helix</keyword>
<dbReference type="PANTHER" id="PTHR30250:SF21">
    <property type="entry name" value="LIPID II FLIPPASE MURJ"/>
    <property type="match status" value="1"/>
</dbReference>
<keyword evidence="8" id="KW-1185">Reference proteome</keyword>
<dbReference type="RefSeq" id="WP_249297431.1">
    <property type="nucleotide sequence ID" value="NZ_JACRSX010000003.1"/>
</dbReference>
<gene>
    <name evidence="7" type="ORF">H8704_04045</name>
</gene>
<evidence type="ECO:0000313" key="7">
    <source>
        <dbReference type="EMBL" id="MBC8561807.1"/>
    </source>
</evidence>